<dbReference type="PANTHER" id="PTHR31272">
    <property type="entry name" value="CYTOCHROME C-TYPE BIOGENESIS PROTEIN HI_1454-RELATED"/>
    <property type="match status" value="1"/>
</dbReference>
<dbReference type="Proteomes" id="UP000287910">
    <property type="component" value="Unassembled WGS sequence"/>
</dbReference>
<sequence>MVIQTDTVLLVGMLLAFGAGAISFLSPCVLPLFPAYLSYITGISVMEIQAEQNSEIRKRIFSHSIIFLLGIGVVFISLGASASFLGQWLQQLLLGNTALLIQRLAGIFIVFMGFVVAGWLTIPLFMKERRLHYTKKSTSFLGTFFVGLGFAAGWTPCIGPIFASILLLAATNPSQGLLYTLMYVIGFAVPFIILTFFVGSSKWILSKTGLIMKVGGVMMILMGILLFFGQMPRLSAFLLRLIDGTWLSNLG</sequence>
<dbReference type="AlphaFoldDB" id="A0A432L7X7"/>
<feature type="transmembrane region" description="Helical" evidence="6">
    <location>
        <begin position="138"/>
        <end position="170"/>
    </location>
</feature>
<dbReference type="GO" id="GO:0017004">
    <property type="term" value="P:cytochrome complex assembly"/>
    <property type="evidence" value="ECO:0007669"/>
    <property type="project" value="InterPro"/>
</dbReference>
<protein>
    <submittedName>
        <fullName evidence="8">Cytochrome c biogenesis protein CcdA</fullName>
    </submittedName>
</protein>
<accession>A0A432L7X7</accession>
<feature type="domain" description="Cytochrome C biogenesis protein transmembrane" evidence="7">
    <location>
        <begin position="12"/>
        <end position="226"/>
    </location>
</feature>
<comment type="subcellular location">
    <subcellularLocation>
        <location evidence="1">Membrane</location>
        <topology evidence="1">Multi-pass membrane protein</topology>
    </subcellularLocation>
</comment>
<evidence type="ECO:0000256" key="6">
    <source>
        <dbReference type="SAM" id="Phobius"/>
    </source>
</evidence>
<dbReference type="EMBL" id="RYYR01000031">
    <property type="protein sequence ID" value="RUL48610.1"/>
    <property type="molecule type" value="Genomic_DNA"/>
</dbReference>
<evidence type="ECO:0000259" key="7">
    <source>
        <dbReference type="Pfam" id="PF02683"/>
    </source>
</evidence>
<feature type="transmembrane region" description="Helical" evidence="6">
    <location>
        <begin position="210"/>
        <end position="229"/>
    </location>
</feature>
<gene>
    <name evidence="8" type="ORF">EK386_16720</name>
</gene>
<evidence type="ECO:0000256" key="2">
    <source>
        <dbReference type="ARBA" id="ARBA00006143"/>
    </source>
</evidence>
<reference evidence="8 9" key="1">
    <citation type="submission" date="2018-12" db="EMBL/GenBank/DDBJ databases">
        <title>Lysinibacillus antri sp. nov., isolated from a cave soil.</title>
        <authorList>
            <person name="Narsing Rao M.P."/>
            <person name="Zhang H."/>
            <person name="Dong Z.-Y."/>
            <person name="Niu X.-K."/>
            <person name="Zhang K."/>
            <person name="Fang B.-Z."/>
            <person name="Kang Y.-Q."/>
            <person name="Xiao M."/>
            <person name="Li W.-J."/>
        </authorList>
    </citation>
    <scope>NUCLEOTIDE SEQUENCE [LARGE SCALE GENOMIC DNA]</scope>
    <source>
        <strain evidence="8 9">SYSU K30002</strain>
    </source>
</reference>
<dbReference type="Pfam" id="PF02683">
    <property type="entry name" value="DsbD_TM"/>
    <property type="match status" value="1"/>
</dbReference>
<dbReference type="InterPro" id="IPR051790">
    <property type="entry name" value="Cytochrome_c-biogenesis_DsbD"/>
</dbReference>
<dbReference type="InterPro" id="IPR003834">
    <property type="entry name" value="Cyt_c_assmbl_TM_dom"/>
</dbReference>
<keyword evidence="9" id="KW-1185">Reference proteome</keyword>
<keyword evidence="5 6" id="KW-0472">Membrane</keyword>
<evidence type="ECO:0000313" key="8">
    <source>
        <dbReference type="EMBL" id="RUL48610.1"/>
    </source>
</evidence>
<comment type="similarity">
    <text evidence="2">Belongs to the DsbD family.</text>
</comment>
<proteinExistence type="inferred from homology"/>
<dbReference type="RefSeq" id="WP_126660321.1">
    <property type="nucleotide sequence ID" value="NZ_RYYR01000031.1"/>
</dbReference>
<keyword evidence="4 6" id="KW-1133">Transmembrane helix</keyword>
<organism evidence="8 9">
    <name type="scientific">Lysinibacillus antri</name>
    <dbReference type="NCBI Taxonomy" id="2498145"/>
    <lineage>
        <taxon>Bacteria</taxon>
        <taxon>Bacillati</taxon>
        <taxon>Bacillota</taxon>
        <taxon>Bacilli</taxon>
        <taxon>Bacillales</taxon>
        <taxon>Bacillaceae</taxon>
        <taxon>Lysinibacillus</taxon>
    </lineage>
</organism>
<feature type="transmembrane region" description="Helical" evidence="6">
    <location>
        <begin position="60"/>
        <end position="84"/>
    </location>
</feature>
<evidence type="ECO:0000256" key="5">
    <source>
        <dbReference type="ARBA" id="ARBA00023136"/>
    </source>
</evidence>
<comment type="caution">
    <text evidence="8">The sequence shown here is derived from an EMBL/GenBank/DDBJ whole genome shotgun (WGS) entry which is preliminary data.</text>
</comment>
<dbReference type="PANTHER" id="PTHR31272:SF4">
    <property type="entry name" value="CYTOCHROME C-TYPE BIOGENESIS PROTEIN HI_1454-RELATED"/>
    <property type="match status" value="1"/>
</dbReference>
<keyword evidence="3 6" id="KW-0812">Transmembrane</keyword>
<feature type="transmembrane region" description="Helical" evidence="6">
    <location>
        <begin position="176"/>
        <end position="198"/>
    </location>
</feature>
<evidence type="ECO:0000256" key="4">
    <source>
        <dbReference type="ARBA" id="ARBA00022989"/>
    </source>
</evidence>
<name>A0A432L7X7_9BACI</name>
<dbReference type="GO" id="GO:0016020">
    <property type="term" value="C:membrane"/>
    <property type="evidence" value="ECO:0007669"/>
    <property type="project" value="UniProtKB-SubCell"/>
</dbReference>
<evidence type="ECO:0000256" key="1">
    <source>
        <dbReference type="ARBA" id="ARBA00004141"/>
    </source>
</evidence>
<evidence type="ECO:0000313" key="9">
    <source>
        <dbReference type="Proteomes" id="UP000287910"/>
    </source>
</evidence>
<feature type="transmembrane region" description="Helical" evidence="6">
    <location>
        <begin position="104"/>
        <end position="126"/>
    </location>
</feature>
<evidence type="ECO:0000256" key="3">
    <source>
        <dbReference type="ARBA" id="ARBA00022692"/>
    </source>
</evidence>